<organism evidence="1">
    <name type="scientific">viral metagenome</name>
    <dbReference type="NCBI Taxonomy" id="1070528"/>
    <lineage>
        <taxon>unclassified sequences</taxon>
        <taxon>metagenomes</taxon>
        <taxon>organismal metagenomes</taxon>
    </lineage>
</organism>
<reference evidence="1" key="1">
    <citation type="journal article" date="2020" name="Nature">
        <title>Giant virus diversity and host interactions through global metagenomics.</title>
        <authorList>
            <person name="Schulz F."/>
            <person name="Roux S."/>
            <person name="Paez-Espino D."/>
            <person name="Jungbluth S."/>
            <person name="Walsh D.A."/>
            <person name="Denef V.J."/>
            <person name="McMahon K.D."/>
            <person name="Konstantinidis K.T."/>
            <person name="Eloe-Fadrosh E.A."/>
            <person name="Kyrpides N.C."/>
            <person name="Woyke T."/>
        </authorList>
    </citation>
    <scope>NUCLEOTIDE SEQUENCE</scope>
    <source>
        <strain evidence="1">GVMAG-S-1101169-75</strain>
    </source>
</reference>
<sequence length="57" mass="6604">MTFFFFPIKKKKKIARGCFDHPTLGLWAPRASSAPPSMFINSNRKNNFFLFQSSFSL</sequence>
<protein>
    <submittedName>
        <fullName evidence="1">Uncharacterized protein</fullName>
    </submittedName>
</protein>
<dbReference type="AlphaFoldDB" id="A0A6C0K1X4"/>
<accession>A0A6C0K1X4</accession>
<evidence type="ECO:0000313" key="1">
    <source>
        <dbReference type="EMBL" id="QHU12052.1"/>
    </source>
</evidence>
<name>A0A6C0K1X4_9ZZZZ</name>
<dbReference type="EMBL" id="MN740795">
    <property type="protein sequence ID" value="QHU12052.1"/>
    <property type="molecule type" value="Genomic_DNA"/>
</dbReference>
<proteinExistence type="predicted"/>